<keyword evidence="2" id="KW-1185">Reference proteome</keyword>
<evidence type="ECO:0000313" key="2">
    <source>
        <dbReference type="Proteomes" id="UP001056120"/>
    </source>
</evidence>
<protein>
    <submittedName>
        <fullName evidence="1">Uncharacterized protein</fullName>
    </submittedName>
</protein>
<organism evidence="1 2">
    <name type="scientific">Smallanthus sonchifolius</name>
    <dbReference type="NCBI Taxonomy" id="185202"/>
    <lineage>
        <taxon>Eukaryota</taxon>
        <taxon>Viridiplantae</taxon>
        <taxon>Streptophyta</taxon>
        <taxon>Embryophyta</taxon>
        <taxon>Tracheophyta</taxon>
        <taxon>Spermatophyta</taxon>
        <taxon>Magnoliopsida</taxon>
        <taxon>eudicotyledons</taxon>
        <taxon>Gunneridae</taxon>
        <taxon>Pentapetalae</taxon>
        <taxon>asterids</taxon>
        <taxon>campanulids</taxon>
        <taxon>Asterales</taxon>
        <taxon>Asteraceae</taxon>
        <taxon>Asteroideae</taxon>
        <taxon>Heliantheae alliance</taxon>
        <taxon>Millerieae</taxon>
        <taxon>Smallanthus</taxon>
    </lineage>
</organism>
<dbReference type="Proteomes" id="UP001056120">
    <property type="component" value="Linkage Group LG13"/>
</dbReference>
<reference evidence="2" key="1">
    <citation type="journal article" date="2022" name="Mol. Ecol. Resour.">
        <title>The genomes of chicory, endive, great burdock and yacon provide insights into Asteraceae palaeo-polyploidization history and plant inulin production.</title>
        <authorList>
            <person name="Fan W."/>
            <person name="Wang S."/>
            <person name="Wang H."/>
            <person name="Wang A."/>
            <person name="Jiang F."/>
            <person name="Liu H."/>
            <person name="Zhao H."/>
            <person name="Xu D."/>
            <person name="Zhang Y."/>
        </authorList>
    </citation>
    <scope>NUCLEOTIDE SEQUENCE [LARGE SCALE GENOMIC DNA]</scope>
    <source>
        <strain evidence="2">cv. Yunnan</strain>
    </source>
</reference>
<sequence>MHVMVASTRVKHQLKVEQIIADRIGKDGSGTPEYLVKLQGLFYAEATYMVCSRLICLLCNLEFSKCLISQCLYIYIFLCCFPPHFKMIIF</sequence>
<evidence type="ECO:0000313" key="1">
    <source>
        <dbReference type="EMBL" id="KAI3786686.1"/>
    </source>
</evidence>
<comment type="caution">
    <text evidence="1">The sequence shown here is derived from an EMBL/GenBank/DDBJ whole genome shotgun (WGS) entry which is preliminary data.</text>
</comment>
<accession>A0ACB9GUI5</accession>
<gene>
    <name evidence="1" type="ORF">L1987_40570</name>
</gene>
<reference evidence="1 2" key="2">
    <citation type="journal article" date="2022" name="Mol. Ecol. Resour.">
        <title>The genomes of chicory, endive, great burdock and yacon provide insights into Asteraceae paleo-polyploidization history and plant inulin production.</title>
        <authorList>
            <person name="Fan W."/>
            <person name="Wang S."/>
            <person name="Wang H."/>
            <person name="Wang A."/>
            <person name="Jiang F."/>
            <person name="Liu H."/>
            <person name="Zhao H."/>
            <person name="Xu D."/>
            <person name="Zhang Y."/>
        </authorList>
    </citation>
    <scope>NUCLEOTIDE SEQUENCE [LARGE SCALE GENOMIC DNA]</scope>
    <source>
        <strain evidence="2">cv. Yunnan</strain>
        <tissue evidence="1">Leaves</tissue>
    </source>
</reference>
<dbReference type="EMBL" id="CM042030">
    <property type="protein sequence ID" value="KAI3786686.1"/>
    <property type="molecule type" value="Genomic_DNA"/>
</dbReference>
<proteinExistence type="predicted"/>
<name>A0ACB9GUI5_9ASTR</name>